<name>A0A413S036_9FIRM</name>
<feature type="transmembrane region" description="Helical" evidence="1">
    <location>
        <begin position="353"/>
        <end position="376"/>
    </location>
</feature>
<feature type="transmembrane region" description="Helical" evidence="1">
    <location>
        <begin position="448"/>
        <end position="466"/>
    </location>
</feature>
<evidence type="ECO:0008006" key="4">
    <source>
        <dbReference type="Google" id="ProtNLM"/>
    </source>
</evidence>
<keyword evidence="1" id="KW-0472">Membrane</keyword>
<feature type="transmembrane region" description="Helical" evidence="1">
    <location>
        <begin position="415"/>
        <end position="436"/>
    </location>
</feature>
<keyword evidence="1" id="KW-0812">Transmembrane</keyword>
<proteinExistence type="predicted"/>
<accession>A0A413S036</accession>
<sequence length="699" mass="74544">MTSFQLTDRMTAPLMNITNAVSTVINECERAQGVSGNMFNTSKLASARTHLGLADAEIKQIASDTSRASISQETYNGKVREGTNSAKGLLSTVKGLVASLGGIFLIRQGASFIGECNEKVSQLHQAETKLTEVMGAMQGAGTSQVNMMKNLATEISGYGVVGKTALINGAQQASTYFHQTDAVKTLLPKMADLAVQMHGVNVTNEDMVNIGNMTGKVMTGQVGALRRAGISFTDYQEKVMKNGTEMEKANMLAQVIEQNVGKMNETMAQTPEGVMARNKRDFDAVKTTIGQQVQPAIVSMFNAIHNNLPTIQLLATGFGNAAVLVMGAITGIINIGTQMINFFKSNWTLIEPIIWGIVAALIVYNATMGIGWLTTLKDIGAKALHVVSSAASTAAIIAMTFAQEGLNAALSLCPLTWIIIAIIAVIAAIYLVVAAINKVQNKTRSATGVIFGVVASAGAAIINVGIGTINAIIQAVWSIFVQPFIGIIEWILNVTNGGFDSFGGAVANLIGQIISWFLSLGKVVTKIIDAIFGTDWTSGLTSLQDTVTSWGKNENSITLNKEAPSIDYRINYGDAYGKGYNLGKGVESKVKNTFGNLFKKGETKDKDYGYGTDAITNNTAETAANTAKTSDSLDITNQQLKYIKDYAEQRAINRFTTAKISVDMSNVINGSSKADMEGIVTHLKTRLEEEMSAVAEGVH</sequence>
<feature type="transmembrane region" description="Helical" evidence="1">
    <location>
        <begin position="472"/>
        <end position="492"/>
    </location>
</feature>
<dbReference type="EMBL" id="QSFO01000007">
    <property type="protein sequence ID" value="RHA54507.1"/>
    <property type="molecule type" value="Genomic_DNA"/>
</dbReference>
<comment type="caution">
    <text evidence="2">The sequence shown here is derived from an EMBL/GenBank/DDBJ whole genome shotgun (WGS) entry which is preliminary data.</text>
</comment>
<reference evidence="2 3" key="1">
    <citation type="submission" date="2018-08" db="EMBL/GenBank/DDBJ databases">
        <title>A genome reference for cultivated species of the human gut microbiota.</title>
        <authorList>
            <person name="Zou Y."/>
            <person name="Xue W."/>
            <person name="Luo G."/>
        </authorList>
    </citation>
    <scope>NUCLEOTIDE SEQUENCE [LARGE SCALE GENOMIC DNA]</scope>
    <source>
        <strain evidence="2 3">AM43-2</strain>
    </source>
</reference>
<feature type="transmembrane region" description="Helical" evidence="1">
    <location>
        <begin position="313"/>
        <end position="333"/>
    </location>
</feature>
<gene>
    <name evidence="2" type="ORF">DW929_07445</name>
</gene>
<evidence type="ECO:0000313" key="2">
    <source>
        <dbReference type="EMBL" id="RHA54507.1"/>
    </source>
</evidence>
<feature type="transmembrane region" description="Helical" evidence="1">
    <location>
        <begin position="383"/>
        <end position="403"/>
    </location>
</feature>
<keyword evidence="1" id="KW-1133">Transmembrane helix</keyword>
<feature type="transmembrane region" description="Helical" evidence="1">
    <location>
        <begin position="499"/>
        <end position="518"/>
    </location>
</feature>
<organism evidence="2 3">
    <name type="scientific">Eubacterium ventriosum</name>
    <dbReference type="NCBI Taxonomy" id="39496"/>
    <lineage>
        <taxon>Bacteria</taxon>
        <taxon>Bacillati</taxon>
        <taxon>Bacillota</taxon>
        <taxon>Clostridia</taxon>
        <taxon>Eubacteriales</taxon>
        <taxon>Eubacteriaceae</taxon>
        <taxon>Eubacterium</taxon>
    </lineage>
</organism>
<evidence type="ECO:0000313" key="3">
    <source>
        <dbReference type="Proteomes" id="UP000284598"/>
    </source>
</evidence>
<dbReference type="AlphaFoldDB" id="A0A413S036"/>
<evidence type="ECO:0000256" key="1">
    <source>
        <dbReference type="SAM" id="Phobius"/>
    </source>
</evidence>
<protein>
    <recommendedName>
        <fullName evidence="4">Phage tail tape measure protein</fullName>
    </recommendedName>
</protein>
<dbReference type="Proteomes" id="UP000284598">
    <property type="component" value="Unassembled WGS sequence"/>
</dbReference>